<proteinExistence type="predicted"/>
<dbReference type="EMBL" id="CM009307">
    <property type="protein sequence ID" value="KAI9378073.1"/>
    <property type="molecule type" value="Genomic_DNA"/>
</dbReference>
<dbReference type="Proteomes" id="UP000006729">
    <property type="component" value="Chromosome 18"/>
</dbReference>
<evidence type="ECO:0000313" key="2">
    <source>
        <dbReference type="Proteomes" id="UP000006729"/>
    </source>
</evidence>
<protein>
    <submittedName>
        <fullName evidence="1">Uncharacterized protein</fullName>
    </submittedName>
</protein>
<reference evidence="1 2" key="1">
    <citation type="journal article" date="2006" name="Science">
        <title>The genome of black cottonwood, Populus trichocarpa (Torr. &amp; Gray).</title>
        <authorList>
            <person name="Tuskan G.A."/>
            <person name="Difazio S."/>
            <person name="Jansson S."/>
            <person name="Bohlmann J."/>
            <person name="Grigoriev I."/>
            <person name="Hellsten U."/>
            <person name="Putnam N."/>
            <person name="Ralph S."/>
            <person name="Rombauts S."/>
            <person name="Salamov A."/>
            <person name="Schein J."/>
            <person name="Sterck L."/>
            <person name="Aerts A."/>
            <person name="Bhalerao R.R."/>
            <person name="Bhalerao R.P."/>
            <person name="Blaudez D."/>
            <person name="Boerjan W."/>
            <person name="Brun A."/>
            <person name="Brunner A."/>
            <person name="Busov V."/>
            <person name="Campbell M."/>
            <person name="Carlson J."/>
            <person name="Chalot M."/>
            <person name="Chapman J."/>
            <person name="Chen G.L."/>
            <person name="Cooper D."/>
            <person name="Coutinho P.M."/>
            <person name="Couturier J."/>
            <person name="Covert S."/>
            <person name="Cronk Q."/>
            <person name="Cunningham R."/>
            <person name="Davis J."/>
            <person name="Degroeve S."/>
            <person name="Dejardin A."/>
            <person name="Depamphilis C."/>
            <person name="Detter J."/>
            <person name="Dirks B."/>
            <person name="Dubchak I."/>
            <person name="Duplessis S."/>
            <person name="Ehlting J."/>
            <person name="Ellis B."/>
            <person name="Gendler K."/>
            <person name="Goodstein D."/>
            <person name="Gribskov M."/>
            <person name="Grimwood J."/>
            <person name="Groover A."/>
            <person name="Gunter L."/>
            <person name="Hamberger B."/>
            <person name="Heinze B."/>
            <person name="Helariutta Y."/>
            <person name="Henrissat B."/>
            <person name="Holligan D."/>
            <person name="Holt R."/>
            <person name="Huang W."/>
            <person name="Islam-Faridi N."/>
            <person name="Jones S."/>
            <person name="Jones-Rhoades M."/>
            <person name="Jorgensen R."/>
            <person name="Joshi C."/>
            <person name="Kangasjarvi J."/>
            <person name="Karlsson J."/>
            <person name="Kelleher C."/>
            <person name="Kirkpatrick R."/>
            <person name="Kirst M."/>
            <person name="Kohler A."/>
            <person name="Kalluri U."/>
            <person name="Larimer F."/>
            <person name="Leebens-Mack J."/>
            <person name="Leple J.C."/>
            <person name="Locascio P."/>
            <person name="Lou Y."/>
            <person name="Lucas S."/>
            <person name="Martin F."/>
            <person name="Montanini B."/>
            <person name="Napoli C."/>
            <person name="Nelson D.R."/>
            <person name="Nelson C."/>
            <person name="Nieminen K."/>
            <person name="Nilsson O."/>
            <person name="Pereda V."/>
            <person name="Peter G."/>
            <person name="Philippe R."/>
            <person name="Pilate G."/>
            <person name="Poliakov A."/>
            <person name="Razumovskaya J."/>
            <person name="Richardson P."/>
            <person name="Rinaldi C."/>
            <person name="Ritland K."/>
            <person name="Rouze P."/>
            <person name="Ryaboy D."/>
            <person name="Schmutz J."/>
            <person name="Schrader J."/>
            <person name="Segerman B."/>
            <person name="Shin H."/>
            <person name="Siddiqui A."/>
            <person name="Sterky F."/>
            <person name="Terry A."/>
            <person name="Tsai C.J."/>
            <person name="Uberbacher E."/>
            <person name="Unneberg P."/>
            <person name="Vahala J."/>
            <person name="Wall K."/>
            <person name="Wessler S."/>
            <person name="Yang G."/>
            <person name="Yin T."/>
            <person name="Douglas C."/>
            <person name="Marra M."/>
            <person name="Sandberg G."/>
            <person name="Van de Peer Y."/>
            <person name="Rokhsar D."/>
        </authorList>
    </citation>
    <scope>NUCLEOTIDE SEQUENCE [LARGE SCALE GENOMIC DNA]</scope>
    <source>
        <strain evidence="2">cv. Nisqually</strain>
    </source>
</reference>
<gene>
    <name evidence="1" type="ORF">POPTR_018G031250v4</name>
</gene>
<keyword evidence="2" id="KW-1185">Reference proteome</keyword>
<sequence length="68" mass="7864">MRTAVPQDLRPEHGRPHEDDQGIDESEIEAPLCLHPRGFWSFGLRALRIYGGSLLIFVKFLPSVFEEW</sequence>
<evidence type="ECO:0000313" key="1">
    <source>
        <dbReference type="EMBL" id="KAI9378073.1"/>
    </source>
</evidence>
<accession>A0ACC0RLA9</accession>
<name>A0ACC0RLA9_POPTR</name>
<comment type="caution">
    <text evidence="1">The sequence shown here is derived from an EMBL/GenBank/DDBJ whole genome shotgun (WGS) entry which is preliminary data.</text>
</comment>
<organism evidence="1 2">
    <name type="scientific">Populus trichocarpa</name>
    <name type="common">Western balsam poplar</name>
    <name type="synonym">Populus balsamifera subsp. trichocarpa</name>
    <dbReference type="NCBI Taxonomy" id="3694"/>
    <lineage>
        <taxon>Eukaryota</taxon>
        <taxon>Viridiplantae</taxon>
        <taxon>Streptophyta</taxon>
        <taxon>Embryophyta</taxon>
        <taxon>Tracheophyta</taxon>
        <taxon>Spermatophyta</taxon>
        <taxon>Magnoliopsida</taxon>
        <taxon>eudicotyledons</taxon>
        <taxon>Gunneridae</taxon>
        <taxon>Pentapetalae</taxon>
        <taxon>rosids</taxon>
        <taxon>fabids</taxon>
        <taxon>Malpighiales</taxon>
        <taxon>Salicaceae</taxon>
        <taxon>Saliceae</taxon>
        <taxon>Populus</taxon>
    </lineage>
</organism>